<dbReference type="InterPro" id="IPR018247">
    <property type="entry name" value="EF_Hand_1_Ca_BS"/>
</dbReference>
<dbReference type="KEGG" id="smr:Smar_0439"/>
<organism evidence="2 3">
    <name type="scientific">Staphylothermus marinus (strain ATCC 43588 / DSM 3639 / JCM 9404 / F1)</name>
    <dbReference type="NCBI Taxonomy" id="399550"/>
    <lineage>
        <taxon>Archaea</taxon>
        <taxon>Thermoproteota</taxon>
        <taxon>Thermoprotei</taxon>
        <taxon>Desulfurococcales</taxon>
        <taxon>Desulfurococcaceae</taxon>
        <taxon>Staphylothermus</taxon>
    </lineage>
</organism>
<evidence type="ECO:0000256" key="1">
    <source>
        <dbReference type="SAM" id="Phobius"/>
    </source>
</evidence>
<evidence type="ECO:0000313" key="3">
    <source>
        <dbReference type="Proteomes" id="UP000000254"/>
    </source>
</evidence>
<proteinExistence type="predicted"/>
<dbReference type="STRING" id="399550.Smar_0439"/>
<evidence type="ECO:0000313" key="2">
    <source>
        <dbReference type="EMBL" id="ABN69550.1"/>
    </source>
</evidence>
<dbReference type="EMBL" id="CP000575">
    <property type="protein sequence ID" value="ABN69550.1"/>
    <property type="molecule type" value="Genomic_DNA"/>
</dbReference>
<name>A3DLP0_STAMF</name>
<keyword evidence="1" id="KW-1133">Transmembrane helix</keyword>
<keyword evidence="1" id="KW-0812">Transmembrane</keyword>
<dbReference type="AlphaFoldDB" id="A3DLP0"/>
<feature type="transmembrane region" description="Helical" evidence="1">
    <location>
        <begin position="314"/>
        <end position="332"/>
    </location>
</feature>
<dbReference type="HOGENOM" id="CLU_565778_0_0_2"/>
<dbReference type="eggNOG" id="arCOG01314">
    <property type="taxonomic scope" value="Archaea"/>
</dbReference>
<accession>A3DLP0</accession>
<keyword evidence="3" id="KW-1185">Reference proteome</keyword>
<protein>
    <recommendedName>
        <fullName evidence="4">DUF4350 domain-containing protein</fullName>
    </recommendedName>
</protein>
<dbReference type="PROSITE" id="PS00018">
    <property type="entry name" value="EF_HAND_1"/>
    <property type="match status" value="1"/>
</dbReference>
<keyword evidence="1" id="KW-0472">Membrane</keyword>
<gene>
    <name evidence="2" type="ordered locus">Smar_0439</name>
</gene>
<reference evidence="3" key="1">
    <citation type="journal article" date="2009" name="BMC Genomics">
        <title>The complete genome sequence of Staphylothermus marinus reveals differences in sulfur metabolism among heterotrophic Crenarchaeota.</title>
        <authorList>
            <person name="Anderson I.J."/>
            <person name="Dharmarajan L."/>
            <person name="Rodriguez J."/>
            <person name="Hooper S."/>
            <person name="Porat I."/>
            <person name="Ulrich L.E."/>
            <person name="Elkins J.G."/>
            <person name="Mavromatis K."/>
            <person name="Sun H."/>
            <person name="Land M."/>
            <person name="Lapidus A."/>
            <person name="Lucas S."/>
            <person name="Barry K."/>
            <person name="Huber H."/>
            <person name="Zhulin I.B."/>
            <person name="Whitman W.B."/>
            <person name="Mukhopadhyay B."/>
            <person name="Woese C."/>
            <person name="Bristow J."/>
            <person name="Kyrpides N."/>
        </authorList>
    </citation>
    <scope>NUCLEOTIDE SEQUENCE [LARGE SCALE GENOMIC DNA]</scope>
    <source>
        <strain evidence="3">ATCC 43588 / DSM 3639 / JCM 9404 / F1</strain>
    </source>
</reference>
<sequence length="482" mass="55609">MRLKLFTVFLLIIGLLAAFYIPGIAIKVETALYVGTCSPLSFDWSGTSILVQRLRNEGYHVIIVNNNDELINELSKGGLLLIIGPDKSVSADNTDLDLIEKYFLDGKINIAVLDENTTSNNLLHRFNIHVNGTMILDTMLTQDPQYPFTIIKTLDNETKYVRLNWASFIVNDTKINRPVDIVSITYGILDLNSNGKIDDEEIAYFLKTRGNTSFNGWITGIIIVYPSSKLFVMSDSSPLINTELGRNLTVSQIVYNYVKKLSDEKGKRVIIPNYLYRRKSIQQTIPFHSSILFLLFANFLEQADQFIDAYISQYSILGPLILLLTILGLIGLMKSVSNLKKLAEFKHEKVREYKIIIETIITANLLDKKFLKNKEKILIKRYWELLRQAFIIVKNFDLEEVLASKSYNKLRVLGIVDQKKFKKLLWMYRIYLKINGKSHLPIVFNWRKTMIKYVLLVEDLLNLLGYTIFRKEGFRDAKYLIK</sequence>
<dbReference type="Proteomes" id="UP000000254">
    <property type="component" value="Chromosome"/>
</dbReference>
<reference evidence="2 3" key="2">
    <citation type="journal article" date="2009" name="Stand. Genomic Sci.">
        <title>Complete genome sequence of Staphylothermus marinus Stetter and Fiala 1986 type strain F1.</title>
        <authorList>
            <person name="Anderson I.J."/>
            <person name="Sun H."/>
            <person name="Lapidus A."/>
            <person name="Copeland A."/>
            <person name="Glavina Del Rio T."/>
            <person name="Tice H."/>
            <person name="Dalin E."/>
            <person name="Lucas S."/>
            <person name="Barry K."/>
            <person name="Land M."/>
            <person name="Richardson P."/>
            <person name="Huber H."/>
            <person name="Kyrpides N.C."/>
        </authorList>
    </citation>
    <scope>NUCLEOTIDE SEQUENCE [LARGE SCALE GENOMIC DNA]</scope>
    <source>
        <strain evidence="3">ATCC 43588 / DSM 3639 / JCM 9404 / F1</strain>
    </source>
</reference>
<dbReference type="OrthoDB" id="374291at2157"/>
<evidence type="ECO:0008006" key="4">
    <source>
        <dbReference type="Google" id="ProtNLM"/>
    </source>
</evidence>